<dbReference type="Pfam" id="PF01734">
    <property type="entry name" value="Patatin"/>
    <property type="match status" value="1"/>
</dbReference>
<keyword evidence="2" id="KW-0378">Hydrolase</keyword>
<feature type="region of interest" description="Disordered" evidence="3">
    <location>
        <begin position="1"/>
        <end position="22"/>
    </location>
</feature>
<evidence type="ECO:0000256" key="1">
    <source>
        <dbReference type="ARBA" id="ARBA00023098"/>
    </source>
</evidence>
<evidence type="ECO:0000313" key="5">
    <source>
        <dbReference type="EMBL" id="MBP2369132.1"/>
    </source>
</evidence>
<dbReference type="PROSITE" id="PS51635">
    <property type="entry name" value="PNPLA"/>
    <property type="match status" value="1"/>
</dbReference>
<feature type="domain" description="PNPLA" evidence="4">
    <location>
        <begin position="27"/>
        <end position="230"/>
    </location>
</feature>
<proteinExistence type="predicted"/>
<evidence type="ECO:0000256" key="3">
    <source>
        <dbReference type="SAM" id="MobiDB-lite"/>
    </source>
</evidence>
<feature type="short sequence motif" description="GXSXG" evidence="2">
    <location>
        <begin position="62"/>
        <end position="66"/>
    </location>
</feature>
<keyword evidence="6" id="KW-1185">Reference proteome</keyword>
<dbReference type="SUPFAM" id="SSF52151">
    <property type="entry name" value="FabD/lysophospholipase-like"/>
    <property type="match status" value="1"/>
</dbReference>
<name>A0ABS4VYU7_9PSEU</name>
<sequence>MRTGDRARRAGDRGAMSGPARPRRIAIACQGGGSHTAFTAGVLARLLRSDALDDAEIVGLSGTSGGAICALVAWDRLRTGQGPEQRAAAATALEQFWADNAARSPLARLQNVGVVWAGALQGMGLLPGTTPYLLPRGFDGTRQFRELVARHVDLDALAPDPTGREPLLLLGAVDVLTGEFRAFSSWTDRITADTVLASAAIPNLFRAVRTHGGVYWDGLFSQNPPTRDLLAADPDELWVVQINPSEIDTEPRTLIEISDRRNALAGNLSLNQELGFIETIDRLLADGSLRPEAGYKHVTVRVLEMPRSVLASRVVGSASKLNRDPAFLTALQRRGAAQADRFLGALAVERAVLTRDPVALADVVAPGAVLYSSAPFRPRDPDGVRLHDHVEQLLDQEFTIDPTRKQVARDTVAWTVRVSVDGAEPQLGRAEAELDDAGRITVLRLGPVA</sequence>
<gene>
    <name evidence="5" type="ORF">JOF36_004828</name>
</gene>
<comment type="caution">
    <text evidence="2">Lacks conserved residue(s) required for the propagation of feature annotation.</text>
</comment>
<dbReference type="EMBL" id="JAGINU010000001">
    <property type="protein sequence ID" value="MBP2369132.1"/>
    <property type="molecule type" value="Genomic_DNA"/>
</dbReference>
<feature type="compositionally biased region" description="Basic and acidic residues" evidence="3">
    <location>
        <begin position="1"/>
        <end position="12"/>
    </location>
</feature>
<accession>A0ABS4VYU7</accession>
<evidence type="ECO:0000256" key="2">
    <source>
        <dbReference type="PROSITE-ProRule" id="PRU01161"/>
    </source>
</evidence>
<feature type="active site" description="Proton acceptor" evidence="2">
    <location>
        <position position="217"/>
    </location>
</feature>
<evidence type="ECO:0000313" key="6">
    <source>
        <dbReference type="Proteomes" id="UP001519295"/>
    </source>
</evidence>
<feature type="active site" description="Nucleophile" evidence="2">
    <location>
        <position position="64"/>
    </location>
</feature>
<reference evidence="5 6" key="1">
    <citation type="submission" date="2021-03" db="EMBL/GenBank/DDBJ databases">
        <title>Sequencing the genomes of 1000 actinobacteria strains.</title>
        <authorList>
            <person name="Klenk H.-P."/>
        </authorList>
    </citation>
    <scope>NUCLEOTIDE SEQUENCE [LARGE SCALE GENOMIC DNA]</scope>
    <source>
        <strain evidence="5 6">DSM 45256</strain>
    </source>
</reference>
<dbReference type="InterPro" id="IPR016035">
    <property type="entry name" value="Acyl_Trfase/lysoPLipase"/>
</dbReference>
<dbReference type="Proteomes" id="UP001519295">
    <property type="component" value="Unassembled WGS sequence"/>
</dbReference>
<dbReference type="Gene3D" id="3.40.1090.10">
    <property type="entry name" value="Cytosolic phospholipase A2 catalytic domain"/>
    <property type="match status" value="2"/>
</dbReference>
<protein>
    <submittedName>
        <fullName evidence="5">NTE family protein</fullName>
    </submittedName>
</protein>
<evidence type="ECO:0000259" key="4">
    <source>
        <dbReference type="PROSITE" id="PS51635"/>
    </source>
</evidence>
<comment type="caution">
    <text evidence="5">The sequence shown here is derived from an EMBL/GenBank/DDBJ whole genome shotgun (WGS) entry which is preliminary data.</text>
</comment>
<keyword evidence="2" id="KW-0442">Lipid degradation</keyword>
<organism evidence="5 6">
    <name type="scientific">Pseudonocardia parietis</name>
    <dbReference type="NCBI Taxonomy" id="570936"/>
    <lineage>
        <taxon>Bacteria</taxon>
        <taxon>Bacillati</taxon>
        <taxon>Actinomycetota</taxon>
        <taxon>Actinomycetes</taxon>
        <taxon>Pseudonocardiales</taxon>
        <taxon>Pseudonocardiaceae</taxon>
        <taxon>Pseudonocardia</taxon>
    </lineage>
</organism>
<dbReference type="InterPro" id="IPR002641">
    <property type="entry name" value="PNPLA_dom"/>
</dbReference>
<keyword evidence="1 2" id="KW-0443">Lipid metabolism</keyword>